<comment type="caution">
    <text evidence="1">The sequence shown here is derived from an EMBL/GenBank/DDBJ whole genome shotgun (WGS) entry which is preliminary data.</text>
</comment>
<sequence length="71" mass="7983">MGGIFVHSDTWREMVSKVSTICVTGQFKRLQSELEDLYLRAGVPQPAVQAYRDALMSLLADEDEPISIQLQ</sequence>
<dbReference type="AlphaFoldDB" id="A0A2T2WNL9"/>
<protein>
    <submittedName>
        <fullName evidence="1">Uncharacterized protein</fullName>
    </submittedName>
</protein>
<dbReference type="EMBL" id="PXYV01000003">
    <property type="protein sequence ID" value="PSR23830.1"/>
    <property type="molecule type" value="Genomic_DNA"/>
</dbReference>
<organism evidence="1 2">
    <name type="scientific">Sulfobacillus acidophilus</name>
    <dbReference type="NCBI Taxonomy" id="53633"/>
    <lineage>
        <taxon>Bacteria</taxon>
        <taxon>Bacillati</taxon>
        <taxon>Bacillota</taxon>
        <taxon>Clostridia</taxon>
        <taxon>Eubacteriales</taxon>
        <taxon>Clostridiales Family XVII. Incertae Sedis</taxon>
        <taxon>Sulfobacillus</taxon>
    </lineage>
</organism>
<name>A0A2T2WNL9_9FIRM</name>
<evidence type="ECO:0000313" key="2">
    <source>
        <dbReference type="Proteomes" id="UP000241848"/>
    </source>
</evidence>
<accession>A0A2T2WNL9</accession>
<gene>
    <name evidence="1" type="ORF">C7B45_01820</name>
</gene>
<reference evidence="1 2" key="1">
    <citation type="journal article" date="2014" name="BMC Genomics">
        <title>Comparison of environmental and isolate Sulfobacillus genomes reveals diverse carbon, sulfur, nitrogen, and hydrogen metabolisms.</title>
        <authorList>
            <person name="Justice N.B."/>
            <person name="Norman A."/>
            <person name="Brown C.T."/>
            <person name="Singh A."/>
            <person name="Thomas B.C."/>
            <person name="Banfield J.F."/>
        </authorList>
    </citation>
    <scope>NUCLEOTIDE SEQUENCE [LARGE SCALE GENOMIC DNA]</scope>
    <source>
        <strain evidence="1">AMDSBA3</strain>
    </source>
</reference>
<proteinExistence type="predicted"/>
<evidence type="ECO:0000313" key="1">
    <source>
        <dbReference type="EMBL" id="PSR23830.1"/>
    </source>
</evidence>
<dbReference type="Proteomes" id="UP000241848">
    <property type="component" value="Unassembled WGS sequence"/>
</dbReference>